<evidence type="ECO:0000256" key="5">
    <source>
        <dbReference type="ARBA" id="ARBA00023136"/>
    </source>
</evidence>
<dbReference type="GO" id="GO:0045277">
    <property type="term" value="C:respiratory chain complex IV"/>
    <property type="evidence" value="ECO:0007669"/>
    <property type="project" value="InterPro"/>
</dbReference>
<reference evidence="7 8" key="1">
    <citation type="submission" date="2023-03" db="EMBL/GenBank/DDBJ databases">
        <title>High recombination rates correlate with genetic variation in Cardiocondyla obscurior ants.</title>
        <authorList>
            <person name="Errbii M."/>
        </authorList>
    </citation>
    <scope>NUCLEOTIDE SEQUENCE [LARGE SCALE GENOMIC DNA]</scope>
    <source>
        <strain evidence="7">Alpha-2009</strain>
        <tissue evidence="7">Whole body</tissue>
    </source>
</reference>
<comment type="caution">
    <text evidence="7">The sequence shown here is derived from an EMBL/GenBank/DDBJ whole genome shotgun (WGS) entry which is preliminary data.</text>
</comment>
<dbReference type="PANTHER" id="PTHR10510">
    <property type="entry name" value="CYTOCHROME C OXIDASE POLYPEPTIDE 7A"/>
    <property type="match status" value="1"/>
</dbReference>
<sequence length="87" mass="10104">MFAKNIRTVRRIYVLSLRKFHTDQPFADCNKAFEKFKLKQAKMQCDDGLPVYLKAGVRDKILFNVTLAMLLVNTILSICAIRDLLRL</sequence>
<gene>
    <name evidence="7" type="ORF">PUN28_014573</name>
</gene>
<dbReference type="GO" id="GO:0005743">
    <property type="term" value="C:mitochondrial inner membrane"/>
    <property type="evidence" value="ECO:0007669"/>
    <property type="project" value="UniProtKB-SubCell"/>
</dbReference>
<dbReference type="InterPro" id="IPR003177">
    <property type="entry name" value="Cytc_oxidase_su7a_met"/>
</dbReference>
<dbReference type="InterPro" id="IPR036539">
    <property type="entry name" value="Cyt_c_oxidase_su7a_sf"/>
</dbReference>
<name>A0AAW2F0U0_9HYME</name>
<protein>
    <submittedName>
        <fullName evidence="7">Uncharacterized protein</fullName>
    </submittedName>
</protein>
<feature type="transmembrane region" description="Helical" evidence="6">
    <location>
        <begin position="61"/>
        <end position="81"/>
    </location>
</feature>
<keyword evidence="6" id="KW-1133">Transmembrane helix</keyword>
<comment type="subcellular location">
    <subcellularLocation>
        <location evidence="1">Mitochondrion inner membrane</location>
    </subcellularLocation>
</comment>
<dbReference type="Gene3D" id="4.10.91.10">
    <property type="entry name" value="Cytochrome c oxidase, subunit VIIa"/>
    <property type="match status" value="1"/>
</dbReference>
<dbReference type="EMBL" id="JADYXP020000015">
    <property type="protein sequence ID" value="KAL0109611.1"/>
    <property type="molecule type" value="Genomic_DNA"/>
</dbReference>
<evidence type="ECO:0000256" key="2">
    <source>
        <dbReference type="ARBA" id="ARBA00009331"/>
    </source>
</evidence>
<dbReference type="GO" id="GO:0006123">
    <property type="term" value="P:mitochondrial electron transport, cytochrome c to oxygen"/>
    <property type="evidence" value="ECO:0007669"/>
    <property type="project" value="InterPro"/>
</dbReference>
<dbReference type="SUPFAM" id="SSF81419">
    <property type="entry name" value="Mitochondrial cytochrome c oxidase subunit VIIa"/>
    <property type="match status" value="1"/>
</dbReference>
<keyword evidence="5 6" id="KW-0472">Membrane</keyword>
<evidence type="ECO:0000256" key="6">
    <source>
        <dbReference type="SAM" id="Phobius"/>
    </source>
</evidence>
<keyword evidence="6" id="KW-0812">Transmembrane</keyword>
<proteinExistence type="inferred from homology"/>
<evidence type="ECO:0000256" key="4">
    <source>
        <dbReference type="ARBA" id="ARBA00023128"/>
    </source>
</evidence>
<keyword evidence="8" id="KW-1185">Reference proteome</keyword>
<dbReference type="GO" id="GO:0097250">
    <property type="term" value="P:mitochondrial respirasome assembly"/>
    <property type="evidence" value="ECO:0007669"/>
    <property type="project" value="TreeGrafter"/>
</dbReference>
<evidence type="ECO:0000313" key="8">
    <source>
        <dbReference type="Proteomes" id="UP001430953"/>
    </source>
</evidence>
<keyword evidence="3" id="KW-0999">Mitochondrion inner membrane</keyword>
<dbReference type="Proteomes" id="UP001430953">
    <property type="component" value="Unassembled WGS sequence"/>
</dbReference>
<comment type="similarity">
    <text evidence="2">Belongs to the cytochrome c oxidase VIIa family.</text>
</comment>
<evidence type="ECO:0000313" key="7">
    <source>
        <dbReference type="EMBL" id="KAL0109611.1"/>
    </source>
</evidence>
<evidence type="ECO:0000256" key="3">
    <source>
        <dbReference type="ARBA" id="ARBA00022792"/>
    </source>
</evidence>
<accession>A0AAW2F0U0</accession>
<keyword evidence="4" id="KW-0496">Mitochondrion</keyword>
<dbReference type="PANTHER" id="PTHR10510:SF11">
    <property type="entry name" value="CYTOCHROME C OXIDASE SUBUNIT 7A, MITOCHONDRIAL"/>
    <property type="match status" value="1"/>
</dbReference>
<organism evidence="7 8">
    <name type="scientific">Cardiocondyla obscurior</name>
    <dbReference type="NCBI Taxonomy" id="286306"/>
    <lineage>
        <taxon>Eukaryota</taxon>
        <taxon>Metazoa</taxon>
        <taxon>Ecdysozoa</taxon>
        <taxon>Arthropoda</taxon>
        <taxon>Hexapoda</taxon>
        <taxon>Insecta</taxon>
        <taxon>Pterygota</taxon>
        <taxon>Neoptera</taxon>
        <taxon>Endopterygota</taxon>
        <taxon>Hymenoptera</taxon>
        <taxon>Apocrita</taxon>
        <taxon>Aculeata</taxon>
        <taxon>Formicoidea</taxon>
        <taxon>Formicidae</taxon>
        <taxon>Myrmicinae</taxon>
        <taxon>Cardiocondyla</taxon>
    </lineage>
</organism>
<dbReference type="AlphaFoldDB" id="A0AAW2F0U0"/>
<evidence type="ECO:0000256" key="1">
    <source>
        <dbReference type="ARBA" id="ARBA00004273"/>
    </source>
</evidence>
<dbReference type="GO" id="GO:0002082">
    <property type="term" value="P:regulation of oxidative phosphorylation"/>
    <property type="evidence" value="ECO:0007669"/>
    <property type="project" value="TreeGrafter"/>
</dbReference>